<reference evidence="1 2" key="1">
    <citation type="journal article" date="2013" name="Curr. Biol.">
        <title>The Genome of the Foraminiferan Reticulomyxa filosa.</title>
        <authorList>
            <person name="Glockner G."/>
            <person name="Hulsmann N."/>
            <person name="Schleicher M."/>
            <person name="Noegel A.A."/>
            <person name="Eichinger L."/>
            <person name="Gallinger C."/>
            <person name="Pawlowski J."/>
            <person name="Sierra R."/>
            <person name="Euteneuer U."/>
            <person name="Pillet L."/>
            <person name="Moustafa A."/>
            <person name="Platzer M."/>
            <person name="Groth M."/>
            <person name="Szafranski K."/>
            <person name="Schliwa M."/>
        </authorList>
    </citation>
    <scope>NUCLEOTIDE SEQUENCE [LARGE SCALE GENOMIC DNA]</scope>
</reference>
<comment type="caution">
    <text evidence="1">The sequence shown here is derived from an EMBL/GenBank/DDBJ whole genome shotgun (WGS) entry which is preliminary data.</text>
</comment>
<evidence type="ECO:0000313" key="2">
    <source>
        <dbReference type="Proteomes" id="UP000023152"/>
    </source>
</evidence>
<protein>
    <submittedName>
        <fullName evidence="1">Uncharacterized protein</fullName>
    </submittedName>
</protein>
<keyword evidence="2" id="KW-1185">Reference proteome</keyword>
<dbReference type="Proteomes" id="UP000023152">
    <property type="component" value="Unassembled WGS sequence"/>
</dbReference>
<name>X6MA49_RETFI</name>
<feature type="non-terminal residue" evidence="1">
    <location>
        <position position="1"/>
    </location>
</feature>
<proteinExistence type="predicted"/>
<accession>X6MA49</accession>
<organism evidence="1 2">
    <name type="scientific">Reticulomyxa filosa</name>
    <dbReference type="NCBI Taxonomy" id="46433"/>
    <lineage>
        <taxon>Eukaryota</taxon>
        <taxon>Sar</taxon>
        <taxon>Rhizaria</taxon>
        <taxon>Retaria</taxon>
        <taxon>Foraminifera</taxon>
        <taxon>Monothalamids</taxon>
        <taxon>Reticulomyxidae</taxon>
        <taxon>Reticulomyxa</taxon>
    </lineage>
</organism>
<sequence>FHNELYPDIKFKPTSISLNDIDKLIEVYVLLNKKSWMKSVKDVERILSQKSTYIHSLSCWTQDILNKKQTLLDFNYFSTTSTCFILRYLMVFKRQELKRKFKNGPIKILCGKSQFSKRERFSGWKEDYESPKKKSIENELNKWKIKIRLEQDKYNPAVQCLNEEDVKLLFETVPPGKGFIVIDLFSLIEPMIFHFKYFVSFFCLFDKLFDNVHFKKSTSSIVSNAKTNFLR</sequence>
<evidence type="ECO:0000313" key="1">
    <source>
        <dbReference type="EMBL" id="ETO10774.1"/>
    </source>
</evidence>
<dbReference type="AlphaFoldDB" id="X6MA49"/>
<gene>
    <name evidence="1" type="ORF">RFI_26605</name>
</gene>
<dbReference type="EMBL" id="ASPP01023143">
    <property type="protein sequence ID" value="ETO10774.1"/>
    <property type="molecule type" value="Genomic_DNA"/>
</dbReference>